<dbReference type="AlphaFoldDB" id="A0A1G2MQH2"/>
<dbReference type="GO" id="GO:0004826">
    <property type="term" value="F:phenylalanine-tRNA ligase activity"/>
    <property type="evidence" value="ECO:0007669"/>
    <property type="project" value="UniProtKB-EC"/>
</dbReference>
<keyword evidence="3" id="KW-0963">Cytoplasm</keyword>
<dbReference type="EMBL" id="MHRP01000037">
    <property type="protein sequence ID" value="OHA26115.1"/>
    <property type="molecule type" value="Genomic_DNA"/>
</dbReference>
<dbReference type="CDD" id="cd00496">
    <property type="entry name" value="PheRS_alpha_core"/>
    <property type="match status" value="1"/>
</dbReference>
<keyword evidence="9" id="KW-0648">Protein biosynthesis</keyword>
<dbReference type="PROSITE" id="PS50862">
    <property type="entry name" value="AA_TRNA_LIGASE_II"/>
    <property type="match status" value="1"/>
</dbReference>
<evidence type="ECO:0000256" key="2">
    <source>
        <dbReference type="ARBA" id="ARBA00012814"/>
    </source>
</evidence>
<keyword evidence="4 14" id="KW-0436">Ligase</keyword>
<evidence type="ECO:0000256" key="7">
    <source>
        <dbReference type="ARBA" id="ARBA00022840"/>
    </source>
</evidence>
<gene>
    <name evidence="14" type="ORF">A3D56_01690</name>
</gene>
<feature type="compositionally biased region" description="Basic and acidic residues" evidence="12">
    <location>
        <begin position="105"/>
        <end position="115"/>
    </location>
</feature>
<dbReference type="PANTHER" id="PTHR11538">
    <property type="entry name" value="PHENYLALANYL-TRNA SYNTHETASE"/>
    <property type="match status" value="1"/>
</dbReference>
<protein>
    <recommendedName>
        <fullName evidence="2">phenylalanine--tRNA ligase</fullName>
        <ecNumber evidence="2">6.1.1.20</ecNumber>
    </recommendedName>
</protein>
<evidence type="ECO:0000256" key="6">
    <source>
        <dbReference type="ARBA" id="ARBA00022741"/>
    </source>
</evidence>
<dbReference type="PANTHER" id="PTHR11538:SF41">
    <property type="entry name" value="PHENYLALANINE--TRNA LIGASE, MITOCHONDRIAL"/>
    <property type="match status" value="1"/>
</dbReference>
<dbReference type="GO" id="GO:0046872">
    <property type="term" value="F:metal ion binding"/>
    <property type="evidence" value="ECO:0007669"/>
    <property type="project" value="UniProtKB-KW"/>
</dbReference>
<dbReference type="InterPro" id="IPR002319">
    <property type="entry name" value="Phenylalanyl-tRNA_Synthase"/>
</dbReference>
<evidence type="ECO:0000313" key="14">
    <source>
        <dbReference type="EMBL" id="OHA26115.1"/>
    </source>
</evidence>
<evidence type="ECO:0000256" key="1">
    <source>
        <dbReference type="ARBA" id="ARBA00004496"/>
    </source>
</evidence>
<comment type="subcellular location">
    <subcellularLocation>
        <location evidence="1">Cytoplasm</location>
    </subcellularLocation>
</comment>
<dbReference type="InterPro" id="IPR004529">
    <property type="entry name" value="Phe-tRNA-synth_IIc_asu"/>
</dbReference>
<dbReference type="Proteomes" id="UP000177943">
    <property type="component" value="Unassembled WGS sequence"/>
</dbReference>
<dbReference type="GO" id="GO:0005524">
    <property type="term" value="F:ATP binding"/>
    <property type="evidence" value="ECO:0007669"/>
    <property type="project" value="UniProtKB-KW"/>
</dbReference>
<keyword evidence="5" id="KW-0479">Metal-binding</keyword>
<dbReference type="GO" id="GO:0000049">
    <property type="term" value="F:tRNA binding"/>
    <property type="evidence" value="ECO:0007669"/>
    <property type="project" value="InterPro"/>
</dbReference>
<evidence type="ECO:0000256" key="12">
    <source>
        <dbReference type="SAM" id="MobiDB-lite"/>
    </source>
</evidence>
<dbReference type="InterPro" id="IPR006195">
    <property type="entry name" value="aa-tRNA-synth_II"/>
</dbReference>
<sequence length="276" mass="31428">MLSEETKGLKLEDKFGRPDQKFGLGHLHPISQAILEIQEIFAGMGFHVAEGPELETEFYNFDVLNMPDDHPARDMQDTFWIKNPENFQFPISNFQTNSKSQIPNSKKEAKSERPVLRTHTSGVQVRELEKGELPLRIIVPGKVFRNEATDATHEVQFYQLEGLMVDKEVSLAHLKGVLTHFFEKFLGKDTGIRFRPSFFPFTEPSVEVDVRFRGKWLEMMGAGLVHPNVLTAAGIDAKKWQGFAFGGGLDRLVMVKYGIEDVRLLYSGDLRLVNQF</sequence>
<comment type="catalytic activity">
    <reaction evidence="11">
        <text>tRNA(Phe) + L-phenylalanine + ATP = L-phenylalanyl-tRNA(Phe) + AMP + diphosphate + H(+)</text>
        <dbReference type="Rhea" id="RHEA:19413"/>
        <dbReference type="Rhea" id="RHEA-COMP:9668"/>
        <dbReference type="Rhea" id="RHEA-COMP:9699"/>
        <dbReference type="ChEBI" id="CHEBI:15378"/>
        <dbReference type="ChEBI" id="CHEBI:30616"/>
        <dbReference type="ChEBI" id="CHEBI:33019"/>
        <dbReference type="ChEBI" id="CHEBI:58095"/>
        <dbReference type="ChEBI" id="CHEBI:78442"/>
        <dbReference type="ChEBI" id="CHEBI:78531"/>
        <dbReference type="ChEBI" id="CHEBI:456215"/>
        <dbReference type="EC" id="6.1.1.20"/>
    </reaction>
</comment>
<dbReference type="GO" id="GO:0006432">
    <property type="term" value="P:phenylalanyl-tRNA aminoacylation"/>
    <property type="evidence" value="ECO:0007669"/>
    <property type="project" value="InterPro"/>
</dbReference>
<feature type="region of interest" description="Disordered" evidence="12">
    <location>
        <begin position="95"/>
        <end position="120"/>
    </location>
</feature>
<dbReference type="SUPFAM" id="SSF55681">
    <property type="entry name" value="Class II aaRS and biotin synthetases"/>
    <property type="match status" value="1"/>
</dbReference>
<keyword evidence="7" id="KW-0067">ATP-binding</keyword>
<keyword evidence="8" id="KW-0460">Magnesium</keyword>
<evidence type="ECO:0000256" key="4">
    <source>
        <dbReference type="ARBA" id="ARBA00022598"/>
    </source>
</evidence>
<keyword evidence="10" id="KW-0030">Aminoacyl-tRNA synthetase</keyword>
<dbReference type="Pfam" id="PF01409">
    <property type="entry name" value="tRNA-synt_2d"/>
    <property type="match status" value="1"/>
</dbReference>
<dbReference type="EC" id="6.1.1.20" evidence="2"/>
<reference evidence="14 15" key="1">
    <citation type="journal article" date="2016" name="Nat. Commun.">
        <title>Thousands of microbial genomes shed light on interconnected biogeochemical processes in an aquifer system.</title>
        <authorList>
            <person name="Anantharaman K."/>
            <person name="Brown C.T."/>
            <person name="Hug L.A."/>
            <person name="Sharon I."/>
            <person name="Castelle C.J."/>
            <person name="Probst A.J."/>
            <person name="Thomas B.C."/>
            <person name="Singh A."/>
            <person name="Wilkins M.J."/>
            <person name="Karaoz U."/>
            <person name="Brodie E.L."/>
            <person name="Williams K.H."/>
            <person name="Hubbard S.S."/>
            <person name="Banfield J.F."/>
        </authorList>
    </citation>
    <scope>NUCLEOTIDE SEQUENCE [LARGE SCALE GENOMIC DNA]</scope>
</reference>
<evidence type="ECO:0000256" key="8">
    <source>
        <dbReference type="ARBA" id="ARBA00022842"/>
    </source>
</evidence>
<evidence type="ECO:0000256" key="11">
    <source>
        <dbReference type="ARBA" id="ARBA00049255"/>
    </source>
</evidence>
<evidence type="ECO:0000313" key="15">
    <source>
        <dbReference type="Proteomes" id="UP000177943"/>
    </source>
</evidence>
<proteinExistence type="predicted"/>
<feature type="domain" description="Aminoacyl-transfer RNA synthetases class-II family profile" evidence="13">
    <location>
        <begin position="37"/>
        <end position="255"/>
    </location>
</feature>
<dbReference type="InterPro" id="IPR045864">
    <property type="entry name" value="aa-tRNA-synth_II/BPL/LPL"/>
</dbReference>
<comment type="caution">
    <text evidence="14">The sequence shown here is derived from an EMBL/GenBank/DDBJ whole genome shotgun (WGS) entry which is preliminary data.</text>
</comment>
<evidence type="ECO:0000256" key="9">
    <source>
        <dbReference type="ARBA" id="ARBA00022917"/>
    </source>
</evidence>
<keyword evidence="6" id="KW-0547">Nucleotide-binding</keyword>
<evidence type="ECO:0000256" key="5">
    <source>
        <dbReference type="ARBA" id="ARBA00022723"/>
    </source>
</evidence>
<evidence type="ECO:0000259" key="13">
    <source>
        <dbReference type="PROSITE" id="PS50862"/>
    </source>
</evidence>
<name>A0A1G2MQH2_9BACT</name>
<accession>A0A1G2MQH2</accession>
<organism evidence="14 15">
    <name type="scientific">Candidatus Taylorbacteria bacterium RIFCSPHIGHO2_02_FULL_45_35</name>
    <dbReference type="NCBI Taxonomy" id="1802311"/>
    <lineage>
        <taxon>Bacteria</taxon>
        <taxon>Candidatus Tayloriibacteriota</taxon>
    </lineage>
</organism>
<dbReference type="GO" id="GO:0005737">
    <property type="term" value="C:cytoplasm"/>
    <property type="evidence" value="ECO:0007669"/>
    <property type="project" value="UniProtKB-SubCell"/>
</dbReference>
<feature type="compositionally biased region" description="Polar residues" evidence="12">
    <location>
        <begin position="95"/>
        <end position="104"/>
    </location>
</feature>
<dbReference type="NCBIfam" id="TIGR00468">
    <property type="entry name" value="pheS"/>
    <property type="match status" value="1"/>
</dbReference>
<dbReference type="Gene3D" id="3.30.930.10">
    <property type="entry name" value="Bira Bifunctional Protein, Domain 2"/>
    <property type="match status" value="1"/>
</dbReference>
<evidence type="ECO:0000256" key="3">
    <source>
        <dbReference type="ARBA" id="ARBA00022490"/>
    </source>
</evidence>
<evidence type="ECO:0000256" key="10">
    <source>
        <dbReference type="ARBA" id="ARBA00023146"/>
    </source>
</evidence>